<dbReference type="Proteomes" id="UP000003704">
    <property type="component" value="Unassembled WGS sequence"/>
</dbReference>
<name>I8I2P8_9GAMM</name>
<dbReference type="EMBL" id="AKGD01000001">
    <property type="protein sequence ID" value="EIT70014.1"/>
    <property type="molecule type" value="Genomic_DNA"/>
</dbReference>
<evidence type="ECO:0000313" key="1">
    <source>
        <dbReference type="EMBL" id="EIT70014.1"/>
    </source>
</evidence>
<dbReference type="SUPFAM" id="SSF55961">
    <property type="entry name" value="Bet v1-like"/>
    <property type="match status" value="1"/>
</dbReference>
<gene>
    <name evidence="1" type="ORF">WQQ_01510</name>
    <name evidence="2" type="ORF">WQQ_03380</name>
</gene>
<dbReference type="OrthoDB" id="4459835at2"/>
<dbReference type="AlphaFoldDB" id="I8I2P8"/>
<dbReference type="Gene3D" id="3.30.530.20">
    <property type="match status" value="1"/>
</dbReference>
<evidence type="ECO:0000313" key="2">
    <source>
        <dbReference type="EMBL" id="EIT70201.1"/>
    </source>
</evidence>
<reference evidence="2 3" key="1">
    <citation type="journal article" date="2012" name="J. Bacteriol.">
        <title>Genome Sequence of n-Alkane-Degrading Hydrocarboniphaga effusa Strain AP103T (ATCC BAA-332T).</title>
        <authorList>
            <person name="Chang H.K."/>
            <person name="Zylstra G.J."/>
            <person name="Chae J.C."/>
        </authorList>
    </citation>
    <scope>NUCLEOTIDE SEQUENCE [LARGE SCALE GENOMIC DNA]</scope>
    <source>
        <strain evidence="2 3">AP103</strain>
    </source>
</reference>
<evidence type="ECO:0000313" key="3">
    <source>
        <dbReference type="Proteomes" id="UP000003704"/>
    </source>
</evidence>
<protein>
    <recommendedName>
        <fullName evidence="4">Polyketide cyclase/dehydrase</fullName>
    </recommendedName>
</protein>
<dbReference type="Pfam" id="PF10604">
    <property type="entry name" value="Polyketide_cyc2"/>
    <property type="match status" value="1"/>
</dbReference>
<keyword evidence="3" id="KW-1185">Reference proteome</keyword>
<dbReference type="RefSeq" id="WP_007183297.1">
    <property type="nucleotide sequence ID" value="NZ_AKGD01000001.1"/>
</dbReference>
<sequence length="147" mass="16918">MTQQLIQLQHFFALPRERVFAYFVQHDNFGRLWWPAQCRWIKAAPNGDANGVGSVREIRVGLVRFEETTTEITPDSTIEYRVTRGGPFKNHVGRMRFSEVPGGTQLDYDIAFDCRWPLFGNFVSGVMHAAWLRGVNRAVDRLMSGDR</sequence>
<comment type="caution">
    <text evidence="2">The sequence shown here is derived from an EMBL/GenBank/DDBJ whole genome shotgun (WGS) entry which is preliminary data.</text>
</comment>
<reference evidence="2" key="2">
    <citation type="submission" date="2012-05" db="EMBL/GenBank/DDBJ databases">
        <authorList>
            <person name="Park J.-H."/>
            <person name="Zylstra G.J."/>
            <person name="Chae J.-C."/>
        </authorList>
    </citation>
    <scope>NUCLEOTIDE SEQUENCE</scope>
    <source>
        <strain evidence="2">AP103</strain>
    </source>
</reference>
<dbReference type="InterPro" id="IPR019587">
    <property type="entry name" value="Polyketide_cyclase/dehydratase"/>
</dbReference>
<dbReference type="InterPro" id="IPR023393">
    <property type="entry name" value="START-like_dom_sf"/>
</dbReference>
<evidence type="ECO:0008006" key="4">
    <source>
        <dbReference type="Google" id="ProtNLM"/>
    </source>
</evidence>
<accession>I8I2P8</accession>
<dbReference type="CDD" id="cd07821">
    <property type="entry name" value="PYR_PYL_RCAR_like"/>
    <property type="match status" value="1"/>
</dbReference>
<proteinExistence type="predicted"/>
<organism evidence="2 3">
    <name type="scientific">Hydrocarboniphaga effusa AP103</name>
    <dbReference type="NCBI Taxonomy" id="1172194"/>
    <lineage>
        <taxon>Bacteria</taxon>
        <taxon>Pseudomonadati</taxon>
        <taxon>Pseudomonadota</taxon>
        <taxon>Gammaproteobacteria</taxon>
        <taxon>Nevskiales</taxon>
        <taxon>Nevskiaceae</taxon>
        <taxon>Hydrocarboniphaga</taxon>
    </lineage>
</organism>
<dbReference type="STRING" id="1172194.WQQ_01510"/>
<dbReference type="EMBL" id="AKGD01000001">
    <property type="protein sequence ID" value="EIT70201.1"/>
    <property type="molecule type" value="Genomic_DNA"/>
</dbReference>